<keyword evidence="1" id="KW-0418">Kinase</keyword>
<dbReference type="InterPro" id="IPR027417">
    <property type="entry name" value="P-loop_NTPase"/>
</dbReference>
<dbReference type="AlphaFoldDB" id="A0A4Z0JHM8"/>
<accession>A0A4Z0JHM8</accession>
<dbReference type="Proteomes" id="UP000298021">
    <property type="component" value="Unassembled WGS sequence"/>
</dbReference>
<name>A0A4Z0JHM8_9LACO</name>
<dbReference type="InterPro" id="IPR052922">
    <property type="entry name" value="Cytidylate_Kinase-2"/>
</dbReference>
<dbReference type="PANTHER" id="PTHR37816">
    <property type="entry name" value="YALI0E33011P"/>
    <property type="match status" value="1"/>
</dbReference>
<organism evidence="1 2">
    <name type="scientific">Companilactobacillus suantsaicola</name>
    <dbReference type="NCBI Taxonomy" id="2487723"/>
    <lineage>
        <taxon>Bacteria</taxon>
        <taxon>Bacillati</taxon>
        <taxon>Bacillota</taxon>
        <taxon>Bacilli</taxon>
        <taxon>Lactobacillales</taxon>
        <taxon>Lactobacillaceae</taxon>
        <taxon>Companilactobacillus</taxon>
    </lineage>
</organism>
<dbReference type="Gene3D" id="3.40.50.300">
    <property type="entry name" value="P-loop containing nucleotide triphosphate hydrolases"/>
    <property type="match status" value="1"/>
</dbReference>
<sequence>MKKVIVIGSPGAGKSTFARKLQKKTGLPLFYLDMIWHQPDQTTIDKDEFDKKLQEILQKNNWIIDGNYNRTIPLRLKSCDTVFLLDYPVEICLQGAKDRIGTSRPDLPWQETEFDPEFKQFILDFSKNQLPNIYRVLEEFGKDKKIIVFKSRAEANDYLIKLER</sequence>
<dbReference type="GO" id="GO:0016301">
    <property type="term" value="F:kinase activity"/>
    <property type="evidence" value="ECO:0007669"/>
    <property type="project" value="UniProtKB-KW"/>
</dbReference>
<keyword evidence="1" id="KW-0808">Transferase</keyword>
<dbReference type="SUPFAM" id="SSF52540">
    <property type="entry name" value="P-loop containing nucleoside triphosphate hydrolases"/>
    <property type="match status" value="1"/>
</dbReference>
<dbReference type="EMBL" id="RKLY01000031">
    <property type="protein sequence ID" value="TGD21824.1"/>
    <property type="molecule type" value="Genomic_DNA"/>
</dbReference>
<dbReference type="RefSeq" id="WP_135373995.1">
    <property type="nucleotide sequence ID" value="NZ_RKLY01000031.1"/>
</dbReference>
<gene>
    <name evidence="1" type="ORF">EGT49_10275</name>
</gene>
<keyword evidence="2" id="KW-1185">Reference proteome</keyword>
<evidence type="ECO:0000313" key="1">
    <source>
        <dbReference type="EMBL" id="TGD21824.1"/>
    </source>
</evidence>
<evidence type="ECO:0000313" key="2">
    <source>
        <dbReference type="Proteomes" id="UP000298021"/>
    </source>
</evidence>
<proteinExistence type="predicted"/>
<comment type="caution">
    <text evidence="1">The sequence shown here is derived from an EMBL/GenBank/DDBJ whole genome shotgun (WGS) entry which is preliminary data.</text>
</comment>
<protein>
    <submittedName>
        <fullName evidence="1">Adenylate kinase</fullName>
    </submittedName>
</protein>
<dbReference type="PANTHER" id="PTHR37816:SF3">
    <property type="entry name" value="MODULATES DNA TOPOLOGY"/>
    <property type="match status" value="1"/>
</dbReference>
<reference evidence="1 2" key="1">
    <citation type="submission" date="2018-10" db="EMBL/GenBank/DDBJ databases">
        <title>Lactobacillus sp. R7 and Lactobacillus sp. R19 isolated from fermented mustard green product of Taiwan.</title>
        <authorList>
            <person name="Lin S.-T."/>
        </authorList>
    </citation>
    <scope>NUCLEOTIDE SEQUENCE [LARGE SCALE GENOMIC DNA]</scope>
    <source>
        <strain evidence="1 2">BCRC 81127</strain>
    </source>
</reference>
<dbReference type="OrthoDB" id="1201990at2"/>